<dbReference type="KEGG" id="fuv:JR347_05535"/>
<dbReference type="SUPFAM" id="SSF51735">
    <property type="entry name" value="NAD(P)-binding Rossmann-fold domains"/>
    <property type="match status" value="1"/>
</dbReference>
<keyword evidence="1 5" id="KW-0560">Oxidoreductase</keyword>
<dbReference type="InterPro" id="IPR022383">
    <property type="entry name" value="Lactate/malate_DH_C"/>
</dbReference>
<dbReference type="SUPFAM" id="SSF56327">
    <property type="entry name" value="LDH C-terminal domain-like"/>
    <property type="match status" value="1"/>
</dbReference>
<dbReference type="PANTHER" id="PTHR43128">
    <property type="entry name" value="L-2-HYDROXYCARBOXYLATE DEHYDROGENASE (NAD(P)(+))"/>
    <property type="match status" value="1"/>
</dbReference>
<evidence type="ECO:0000256" key="1">
    <source>
        <dbReference type="ARBA" id="ARBA00023002"/>
    </source>
</evidence>
<reference evidence="8" key="1">
    <citation type="submission" date="2021-02" db="EMBL/GenBank/DDBJ databases">
        <title>Fulvivirga sp. S481 isolated from sea water.</title>
        <authorList>
            <person name="Bae S.S."/>
            <person name="Baek K."/>
        </authorList>
    </citation>
    <scope>NUCLEOTIDE SEQUENCE</scope>
    <source>
        <strain evidence="8">S481</strain>
    </source>
</reference>
<protein>
    <recommendedName>
        <fullName evidence="10">Lactate dehydrogenase</fullName>
    </recommendedName>
</protein>
<dbReference type="InterPro" id="IPR001557">
    <property type="entry name" value="L-lactate/malate_DH"/>
</dbReference>
<comment type="similarity">
    <text evidence="5">Belongs to the LDH/MDH superfamily.</text>
</comment>
<evidence type="ECO:0000256" key="2">
    <source>
        <dbReference type="ARBA" id="ARBA00023027"/>
    </source>
</evidence>
<dbReference type="PIRSF" id="PIRSF000102">
    <property type="entry name" value="Lac_mal_DH"/>
    <property type="match status" value="1"/>
</dbReference>
<dbReference type="Proteomes" id="UP000662783">
    <property type="component" value="Chromosome"/>
</dbReference>
<evidence type="ECO:0000256" key="4">
    <source>
        <dbReference type="PIRSR" id="PIRSR000102-3"/>
    </source>
</evidence>
<feature type="binding site" evidence="4">
    <location>
        <begin position="7"/>
        <end position="12"/>
    </location>
    <ligand>
        <name>NAD(+)</name>
        <dbReference type="ChEBI" id="CHEBI:57540"/>
    </ligand>
</feature>
<dbReference type="Gene3D" id="3.90.110.10">
    <property type="entry name" value="Lactate dehydrogenase/glycoside hydrolase, family 4, C-terminal"/>
    <property type="match status" value="1"/>
</dbReference>
<dbReference type="PRINTS" id="PR00086">
    <property type="entry name" value="LLDHDRGNASE"/>
</dbReference>
<dbReference type="GO" id="GO:0006089">
    <property type="term" value="P:lactate metabolic process"/>
    <property type="evidence" value="ECO:0007669"/>
    <property type="project" value="TreeGrafter"/>
</dbReference>
<dbReference type="Pfam" id="PF02866">
    <property type="entry name" value="Ldh_1_C"/>
    <property type="match status" value="1"/>
</dbReference>
<dbReference type="RefSeq" id="WP_205723056.1">
    <property type="nucleotide sequence ID" value="NZ_CP070608.1"/>
</dbReference>
<evidence type="ECO:0000256" key="3">
    <source>
        <dbReference type="PIRSR" id="PIRSR000102-1"/>
    </source>
</evidence>
<sequence length="296" mass="33443">MIISVIGIGEVGSTVVSLLLQKYQNTVLNLIDIAQIDGRYLDLFHAGSFNNNTVIVNNEKALNNSDYIIYAAGYSNTIEQSRNSVAKENKKLIGEIFSQITPKAETVIIAVTNPVELVAQWISEHYDHKLMVLGSGTCLDTYRLNYLLSKHAKVPINEVESLVLGEHGDNMVPVYSVSSINGQPVSNYFSAKELEDISNELKLSARKIRETETATKYGIAQCVMHILEWIDRKDFILPVSMPINREYKELLDLKEDIFFSQPCTWLGEELITQPLEFNEKEIGELKSAYRSIFNHH</sequence>
<evidence type="ECO:0000259" key="6">
    <source>
        <dbReference type="Pfam" id="PF00056"/>
    </source>
</evidence>
<keyword evidence="9" id="KW-1185">Reference proteome</keyword>
<gene>
    <name evidence="8" type="ORF">JR347_05535</name>
</gene>
<name>A0A974WJV4_9BACT</name>
<evidence type="ECO:0000259" key="7">
    <source>
        <dbReference type="Pfam" id="PF02866"/>
    </source>
</evidence>
<evidence type="ECO:0000313" key="8">
    <source>
        <dbReference type="EMBL" id="QSE98542.1"/>
    </source>
</evidence>
<feature type="active site" description="Proton acceptor" evidence="3">
    <location>
        <position position="167"/>
    </location>
</feature>
<keyword evidence="2 4" id="KW-0520">NAD</keyword>
<dbReference type="InterPro" id="IPR036291">
    <property type="entry name" value="NAD(P)-bd_dom_sf"/>
</dbReference>
<organism evidence="8 9">
    <name type="scientific">Fulvivirga lutea</name>
    <dbReference type="NCBI Taxonomy" id="2810512"/>
    <lineage>
        <taxon>Bacteria</taxon>
        <taxon>Pseudomonadati</taxon>
        <taxon>Bacteroidota</taxon>
        <taxon>Cytophagia</taxon>
        <taxon>Cytophagales</taxon>
        <taxon>Fulvivirgaceae</taxon>
        <taxon>Fulvivirga</taxon>
    </lineage>
</organism>
<feature type="binding site" evidence="4">
    <location>
        <position position="89"/>
    </location>
    <ligand>
        <name>NAD(+)</name>
        <dbReference type="ChEBI" id="CHEBI:57540"/>
    </ligand>
</feature>
<feature type="domain" description="Lactate/malate dehydrogenase C-terminal" evidence="7">
    <location>
        <begin position="137"/>
        <end position="286"/>
    </location>
</feature>
<evidence type="ECO:0000256" key="5">
    <source>
        <dbReference type="RuleBase" id="RU003369"/>
    </source>
</evidence>
<feature type="binding site" evidence="4">
    <location>
        <begin position="111"/>
        <end position="113"/>
    </location>
    <ligand>
        <name>NAD(+)</name>
        <dbReference type="ChEBI" id="CHEBI:57540"/>
    </ligand>
</feature>
<dbReference type="InterPro" id="IPR001236">
    <property type="entry name" value="Lactate/malate_DH_N"/>
</dbReference>
<dbReference type="GO" id="GO:0004459">
    <property type="term" value="F:L-lactate dehydrogenase (NAD+) activity"/>
    <property type="evidence" value="ECO:0007669"/>
    <property type="project" value="TreeGrafter"/>
</dbReference>
<evidence type="ECO:0000313" key="9">
    <source>
        <dbReference type="Proteomes" id="UP000662783"/>
    </source>
</evidence>
<proteinExistence type="inferred from homology"/>
<dbReference type="EMBL" id="CP070608">
    <property type="protein sequence ID" value="QSE98542.1"/>
    <property type="molecule type" value="Genomic_DNA"/>
</dbReference>
<dbReference type="PANTHER" id="PTHR43128:SF16">
    <property type="entry name" value="L-LACTATE DEHYDROGENASE"/>
    <property type="match status" value="1"/>
</dbReference>
<dbReference type="Pfam" id="PF00056">
    <property type="entry name" value="Ldh_1_N"/>
    <property type="match status" value="1"/>
</dbReference>
<feature type="domain" description="Lactate/malate dehydrogenase N-terminal" evidence="6">
    <location>
        <begin position="3"/>
        <end position="125"/>
    </location>
</feature>
<dbReference type="Gene3D" id="3.40.50.720">
    <property type="entry name" value="NAD(P)-binding Rossmann-like Domain"/>
    <property type="match status" value="1"/>
</dbReference>
<accession>A0A974WJV4</accession>
<feature type="binding site" evidence="4">
    <location>
        <position position="32"/>
    </location>
    <ligand>
        <name>NAD(+)</name>
        <dbReference type="ChEBI" id="CHEBI:57540"/>
    </ligand>
</feature>
<dbReference type="InterPro" id="IPR015955">
    <property type="entry name" value="Lactate_DH/Glyco_Ohase_4_C"/>
</dbReference>
<evidence type="ECO:0008006" key="10">
    <source>
        <dbReference type="Google" id="ProtNLM"/>
    </source>
</evidence>
<dbReference type="AlphaFoldDB" id="A0A974WJV4"/>